<proteinExistence type="predicted"/>
<name>A0A2X1CLV6_BREVE</name>
<reference evidence="2 3" key="1">
    <citation type="submission" date="2018-06" db="EMBL/GenBank/DDBJ databases">
        <authorList>
            <consortium name="Pathogen Informatics"/>
            <person name="Doyle S."/>
        </authorList>
    </citation>
    <scope>NUCLEOTIDE SEQUENCE [LARGE SCALE GENOMIC DNA]</scope>
    <source>
        <strain evidence="2 3">NCTC11166</strain>
    </source>
</reference>
<evidence type="ECO:0000313" key="2">
    <source>
        <dbReference type="EMBL" id="SPU55221.1"/>
    </source>
</evidence>
<gene>
    <name evidence="2" type="ORF">NCTC11166_02616</name>
</gene>
<sequence length="186" mass="20132">MRERRAAFLLWREEKAGRREASRSGSSASELPMTASAWTDDRIGRLKTLWLAGQTAEQIARDLANGITRSAVLGKVHRMGLSAGRSGRPPKRPEAGPKPSRLAPTRSLADRPIDARPVVATEHGLATVLTVRRCQCRWPFGEPGAADFSLCGQPVTRGAFCASHAAVAYRPAADTPRTLDRLAPVN</sequence>
<dbReference type="EMBL" id="UAQP01000014">
    <property type="protein sequence ID" value="SPU55221.1"/>
    <property type="molecule type" value="Genomic_DNA"/>
</dbReference>
<dbReference type="AlphaFoldDB" id="A0A2X1CLV6"/>
<feature type="region of interest" description="Disordered" evidence="1">
    <location>
        <begin position="80"/>
        <end position="111"/>
    </location>
</feature>
<dbReference type="Pfam" id="PF07750">
    <property type="entry name" value="GcrA"/>
    <property type="match status" value="1"/>
</dbReference>
<accession>A0A2X1CLV6</accession>
<organism evidence="2 3">
    <name type="scientific">Brevundimonas vesicularis</name>
    <name type="common">Pseudomonas vesicularis</name>
    <dbReference type="NCBI Taxonomy" id="41276"/>
    <lineage>
        <taxon>Bacteria</taxon>
        <taxon>Pseudomonadati</taxon>
        <taxon>Pseudomonadota</taxon>
        <taxon>Alphaproteobacteria</taxon>
        <taxon>Caulobacterales</taxon>
        <taxon>Caulobacteraceae</taxon>
        <taxon>Brevundimonas</taxon>
    </lineage>
</organism>
<protein>
    <submittedName>
        <fullName evidence="2">Uncharacterized protein conserved in bacteria</fullName>
    </submittedName>
</protein>
<dbReference type="InterPro" id="IPR011681">
    <property type="entry name" value="GcrA"/>
</dbReference>
<evidence type="ECO:0000256" key="1">
    <source>
        <dbReference type="SAM" id="MobiDB-lite"/>
    </source>
</evidence>
<evidence type="ECO:0000313" key="3">
    <source>
        <dbReference type="Proteomes" id="UP000251186"/>
    </source>
</evidence>
<dbReference type="Proteomes" id="UP000251186">
    <property type="component" value="Unassembled WGS sequence"/>
</dbReference>